<comment type="caution">
    <text evidence="1">The sequence shown here is derived from an EMBL/GenBank/DDBJ whole genome shotgun (WGS) entry which is preliminary data.</text>
</comment>
<name>A0A937FCI8_9BACT</name>
<dbReference type="AlphaFoldDB" id="A0A937FCI8"/>
<evidence type="ECO:0000313" key="1">
    <source>
        <dbReference type="EMBL" id="MBL3657918.1"/>
    </source>
</evidence>
<dbReference type="Proteomes" id="UP000659388">
    <property type="component" value="Unassembled WGS sequence"/>
</dbReference>
<gene>
    <name evidence="1" type="ORF">JL102_17335</name>
</gene>
<proteinExistence type="predicted"/>
<organism evidence="1 2">
    <name type="scientific">Fulvivirga sediminis</name>
    <dbReference type="NCBI Taxonomy" id="2803949"/>
    <lineage>
        <taxon>Bacteria</taxon>
        <taxon>Pseudomonadati</taxon>
        <taxon>Bacteroidota</taxon>
        <taxon>Cytophagia</taxon>
        <taxon>Cytophagales</taxon>
        <taxon>Fulvivirgaceae</taxon>
        <taxon>Fulvivirga</taxon>
    </lineage>
</organism>
<protein>
    <submittedName>
        <fullName evidence="1">Uncharacterized protein</fullName>
    </submittedName>
</protein>
<sequence>MGGTTDLGLIYSSTIRMWLKRSFEQLVENELADIYIIAFQFSNELTTIADLDFTVSYNTYSYLKTKIAEEGISQQDIEVEPQTWKEVEFLQSDYHKLLGHWYDDLKKEMSNDTEMLEYMKTRINHTIDHLAEAHFFKHILKHTIIIKRIN</sequence>
<dbReference type="RefSeq" id="WP_202245700.1">
    <property type="nucleotide sequence ID" value="NZ_JAESIY010000009.1"/>
</dbReference>
<keyword evidence="2" id="KW-1185">Reference proteome</keyword>
<evidence type="ECO:0000313" key="2">
    <source>
        <dbReference type="Proteomes" id="UP000659388"/>
    </source>
</evidence>
<accession>A0A937FCI8</accession>
<reference evidence="1" key="1">
    <citation type="submission" date="2021-01" db="EMBL/GenBank/DDBJ databases">
        <title>Fulvivirga kasyanovii gen. nov., sp nov., a novel member of the phylum Bacteroidetes isolated from seawater in a mussel farm.</title>
        <authorList>
            <person name="Zhao L.-H."/>
            <person name="Wang Z.-J."/>
        </authorList>
    </citation>
    <scope>NUCLEOTIDE SEQUENCE</scope>
    <source>
        <strain evidence="1">2943</strain>
    </source>
</reference>
<dbReference type="EMBL" id="JAESIY010000009">
    <property type="protein sequence ID" value="MBL3657918.1"/>
    <property type="molecule type" value="Genomic_DNA"/>
</dbReference>